<name>A0A814A931_9BILA</name>
<protein>
    <submittedName>
        <fullName evidence="1">Uncharacterized protein</fullName>
    </submittedName>
</protein>
<dbReference type="AlphaFoldDB" id="A0A814A931"/>
<accession>A0A814A931</accession>
<evidence type="ECO:0000313" key="1">
    <source>
        <dbReference type="EMBL" id="CAF0908999.1"/>
    </source>
</evidence>
<reference evidence="1" key="1">
    <citation type="submission" date="2021-02" db="EMBL/GenBank/DDBJ databases">
        <authorList>
            <person name="Nowell W R."/>
        </authorList>
    </citation>
    <scope>NUCLEOTIDE SEQUENCE</scope>
</reference>
<organism evidence="1 3">
    <name type="scientific">Adineta steineri</name>
    <dbReference type="NCBI Taxonomy" id="433720"/>
    <lineage>
        <taxon>Eukaryota</taxon>
        <taxon>Metazoa</taxon>
        <taxon>Spiralia</taxon>
        <taxon>Gnathifera</taxon>
        <taxon>Rotifera</taxon>
        <taxon>Eurotatoria</taxon>
        <taxon>Bdelloidea</taxon>
        <taxon>Adinetida</taxon>
        <taxon>Adinetidae</taxon>
        <taxon>Adineta</taxon>
    </lineage>
</organism>
<dbReference type="EMBL" id="CAJOBB010000010">
    <property type="protein sequence ID" value="CAF3508124.1"/>
    <property type="molecule type" value="Genomic_DNA"/>
</dbReference>
<sequence length="81" mass="9451">MVPLPVYYYFHSNFVSSIEDLVINTYCSVETFYDVLGVMDILCTLSIDLLTDSNDWYEPPSNLILPSFENLKKKLYQVEEN</sequence>
<dbReference type="Proteomes" id="UP000663860">
    <property type="component" value="Unassembled WGS sequence"/>
</dbReference>
<dbReference type="Proteomes" id="UP000663868">
    <property type="component" value="Unassembled WGS sequence"/>
</dbReference>
<gene>
    <name evidence="1" type="ORF">IZO911_LOCUS12670</name>
    <name evidence="2" type="ORF">KXQ929_LOCUS448</name>
</gene>
<dbReference type="EMBL" id="CAJNOE010000099">
    <property type="protein sequence ID" value="CAF0908999.1"/>
    <property type="molecule type" value="Genomic_DNA"/>
</dbReference>
<proteinExistence type="predicted"/>
<comment type="caution">
    <text evidence="1">The sequence shown here is derived from an EMBL/GenBank/DDBJ whole genome shotgun (WGS) entry which is preliminary data.</text>
</comment>
<evidence type="ECO:0000313" key="3">
    <source>
        <dbReference type="Proteomes" id="UP000663860"/>
    </source>
</evidence>
<evidence type="ECO:0000313" key="2">
    <source>
        <dbReference type="EMBL" id="CAF3508124.1"/>
    </source>
</evidence>